<reference evidence="2" key="1">
    <citation type="journal article" date="2016" name="Sci. Rep.">
        <title>Molecular characterization of firefly nuptial gifts: a multi-omics approach sheds light on postcopulatory sexual selection.</title>
        <authorList>
            <person name="Al-Wathiqui N."/>
            <person name="Fallon T.R."/>
            <person name="South A."/>
            <person name="Weng J.K."/>
            <person name="Lewis S.M."/>
        </authorList>
    </citation>
    <scope>NUCLEOTIDE SEQUENCE</scope>
</reference>
<evidence type="ECO:0000313" key="2">
    <source>
        <dbReference type="EMBL" id="JAV68938.1"/>
    </source>
</evidence>
<evidence type="ECO:0000256" key="1">
    <source>
        <dbReference type="SAM" id="MobiDB-lite"/>
    </source>
</evidence>
<sequence>MINEGRMPVQTARVYNMTRPMMQNPRRPAMEACICCGMAPPVSSAVCDVVVLGDVVGKVVVIKGVVALTDRERPNVVPLCRTAGMLVDLANGFSVGMEALEESVGSPDEVAMATDAAPSAPRR</sequence>
<dbReference type="AlphaFoldDB" id="A0A1Y1L827"/>
<dbReference type="EMBL" id="GEZM01063887">
    <property type="protein sequence ID" value="JAV68938.1"/>
    <property type="molecule type" value="Transcribed_RNA"/>
</dbReference>
<name>A0A1Y1L827_PHOPY</name>
<protein>
    <submittedName>
        <fullName evidence="2">Uncharacterized protein</fullName>
    </submittedName>
</protein>
<feature type="region of interest" description="Disordered" evidence="1">
    <location>
        <begin position="104"/>
        <end position="123"/>
    </location>
</feature>
<proteinExistence type="predicted"/>
<accession>A0A1Y1L827</accession>
<organism evidence="2">
    <name type="scientific">Photinus pyralis</name>
    <name type="common">Common eastern firefly</name>
    <name type="synonym">Lampyris pyralis</name>
    <dbReference type="NCBI Taxonomy" id="7054"/>
    <lineage>
        <taxon>Eukaryota</taxon>
        <taxon>Metazoa</taxon>
        <taxon>Ecdysozoa</taxon>
        <taxon>Arthropoda</taxon>
        <taxon>Hexapoda</taxon>
        <taxon>Insecta</taxon>
        <taxon>Pterygota</taxon>
        <taxon>Neoptera</taxon>
        <taxon>Endopterygota</taxon>
        <taxon>Coleoptera</taxon>
        <taxon>Polyphaga</taxon>
        <taxon>Elateriformia</taxon>
        <taxon>Elateroidea</taxon>
        <taxon>Lampyridae</taxon>
        <taxon>Lampyrinae</taxon>
        <taxon>Photinus</taxon>
    </lineage>
</organism>